<feature type="domain" description="NXF1/2/3/5-like leucine-rich repeat" evidence="5">
    <location>
        <begin position="195"/>
        <end position="316"/>
    </location>
</feature>
<dbReference type="GO" id="GO:0005634">
    <property type="term" value="C:nucleus"/>
    <property type="evidence" value="ECO:0007669"/>
    <property type="project" value="TreeGrafter"/>
</dbReference>
<organism evidence="6 7">
    <name type="scientific">Pristionchus fissidentatus</name>
    <dbReference type="NCBI Taxonomy" id="1538716"/>
    <lineage>
        <taxon>Eukaryota</taxon>
        <taxon>Metazoa</taxon>
        <taxon>Ecdysozoa</taxon>
        <taxon>Nematoda</taxon>
        <taxon>Chromadorea</taxon>
        <taxon>Rhabditida</taxon>
        <taxon>Rhabditina</taxon>
        <taxon>Diplogasteromorpha</taxon>
        <taxon>Diplogasteroidea</taxon>
        <taxon>Neodiplogasteridae</taxon>
        <taxon>Pristionchus</taxon>
    </lineage>
</organism>
<dbReference type="Pfam" id="PF24048">
    <property type="entry name" value="LRR_NXF1-5"/>
    <property type="match status" value="1"/>
</dbReference>
<evidence type="ECO:0000259" key="4">
    <source>
        <dbReference type="Pfam" id="PF09162"/>
    </source>
</evidence>
<comment type="caution">
    <text evidence="6">The sequence shown here is derived from an EMBL/GenBank/DDBJ whole genome shotgun (WGS) entry which is preliminary data.</text>
</comment>
<gene>
    <name evidence="6" type="ORF">PFISCL1PPCAC_11723</name>
</gene>
<dbReference type="InterPro" id="IPR012677">
    <property type="entry name" value="Nucleotide-bd_a/b_plait_sf"/>
</dbReference>
<dbReference type="GO" id="GO:0005737">
    <property type="term" value="C:cytoplasm"/>
    <property type="evidence" value="ECO:0007669"/>
    <property type="project" value="InterPro"/>
</dbReference>
<sequence length="322" mass="36614">LLFRMFCNKNNGGGVGRQNAKQMSMNRFKEIDADLGSRFDDLYEEEEEESSNNAASRYMKRGQARPPPKNQGSYEQKKNIQMVKGAPGKALNDFVSRVRVTNGGNFEPRFILKTLVGQVENLKPIMPRITEQGDFEFFVRDNGTAQAVRMCSRRIKTAASGERLKFVVNNVVAPWARLRPEERNAIMEVVSNRAAVQNRALDLSGFAHHQVFTSRDLMMSMTKNHVFLAVVELIESKYSDIIALSLKNNRIIYLDMASMLPYFAKNLKVLDLSDNQVESISELEKLKGLRLATLFLERNPIQEQYSKASDYLSAILIIITYV</sequence>
<dbReference type="SUPFAM" id="SSF54928">
    <property type="entry name" value="RNA-binding domain, RBD"/>
    <property type="match status" value="1"/>
</dbReference>
<dbReference type="InterPro" id="IPR057125">
    <property type="entry name" value="NXF1/2/3/5-like_LRR"/>
</dbReference>
<reference evidence="6" key="1">
    <citation type="submission" date="2023-10" db="EMBL/GenBank/DDBJ databases">
        <title>Genome assembly of Pristionchus species.</title>
        <authorList>
            <person name="Yoshida K."/>
            <person name="Sommer R.J."/>
        </authorList>
    </citation>
    <scope>NUCLEOTIDE SEQUENCE</scope>
    <source>
        <strain evidence="6">RS5133</strain>
    </source>
</reference>
<dbReference type="PANTHER" id="PTHR10662:SF22">
    <property type="entry name" value="NUCLEAR RNA EXPORT FACTOR 1"/>
    <property type="match status" value="1"/>
</dbReference>
<evidence type="ECO:0008006" key="8">
    <source>
        <dbReference type="Google" id="ProtNLM"/>
    </source>
</evidence>
<dbReference type="InterPro" id="IPR030217">
    <property type="entry name" value="NXF_fam"/>
</dbReference>
<evidence type="ECO:0000256" key="1">
    <source>
        <dbReference type="ARBA" id="ARBA00022614"/>
    </source>
</evidence>
<feature type="region of interest" description="Disordered" evidence="3">
    <location>
        <begin position="45"/>
        <end position="76"/>
    </location>
</feature>
<evidence type="ECO:0000259" key="5">
    <source>
        <dbReference type="Pfam" id="PF24048"/>
    </source>
</evidence>
<evidence type="ECO:0000256" key="3">
    <source>
        <dbReference type="SAM" id="MobiDB-lite"/>
    </source>
</evidence>
<dbReference type="PANTHER" id="PTHR10662">
    <property type="entry name" value="NUCLEAR RNA EXPORT FACTOR"/>
    <property type="match status" value="1"/>
</dbReference>
<keyword evidence="7" id="KW-1185">Reference proteome</keyword>
<dbReference type="AlphaFoldDB" id="A0AAV5VLX9"/>
<feature type="non-terminal residue" evidence="6">
    <location>
        <position position="1"/>
    </location>
</feature>
<dbReference type="Gene3D" id="3.80.10.10">
    <property type="entry name" value="Ribonuclease Inhibitor"/>
    <property type="match status" value="1"/>
</dbReference>
<dbReference type="Proteomes" id="UP001432322">
    <property type="component" value="Unassembled WGS sequence"/>
</dbReference>
<dbReference type="SUPFAM" id="SSF52058">
    <property type="entry name" value="L domain-like"/>
    <property type="match status" value="1"/>
</dbReference>
<dbReference type="InterPro" id="IPR001611">
    <property type="entry name" value="Leu-rich_rpt"/>
</dbReference>
<dbReference type="InterPro" id="IPR035979">
    <property type="entry name" value="RBD_domain_sf"/>
</dbReference>
<dbReference type="Pfam" id="PF09162">
    <property type="entry name" value="Tap-RNA_bind"/>
    <property type="match status" value="1"/>
</dbReference>
<dbReference type="GO" id="GO:0003723">
    <property type="term" value="F:RNA binding"/>
    <property type="evidence" value="ECO:0007669"/>
    <property type="project" value="InterPro"/>
</dbReference>
<dbReference type="GO" id="GO:0016973">
    <property type="term" value="P:poly(A)+ mRNA export from nucleus"/>
    <property type="evidence" value="ECO:0007669"/>
    <property type="project" value="TreeGrafter"/>
</dbReference>
<dbReference type="Gene3D" id="3.30.70.330">
    <property type="match status" value="1"/>
</dbReference>
<name>A0AAV5VLX9_9BILA</name>
<keyword evidence="1" id="KW-0433">Leucine-rich repeat</keyword>
<dbReference type="FunFam" id="3.80.10.10:FF:000384">
    <property type="entry name" value="Nuclear RNA export factor 1"/>
    <property type="match status" value="1"/>
</dbReference>
<dbReference type="InterPro" id="IPR032675">
    <property type="entry name" value="LRR_dom_sf"/>
</dbReference>
<protein>
    <recommendedName>
        <fullName evidence="8">Nuclear RNA export factor 1</fullName>
    </recommendedName>
</protein>
<evidence type="ECO:0000313" key="6">
    <source>
        <dbReference type="EMBL" id="GMT20426.1"/>
    </source>
</evidence>
<dbReference type="PROSITE" id="PS51450">
    <property type="entry name" value="LRR"/>
    <property type="match status" value="1"/>
</dbReference>
<dbReference type="EMBL" id="BTSY01000003">
    <property type="protein sequence ID" value="GMT20426.1"/>
    <property type="molecule type" value="Genomic_DNA"/>
</dbReference>
<evidence type="ECO:0000256" key="2">
    <source>
        <dbReference type="ARBA" id="ARBA00022737"/>
    </source>
</evidence>
<dbReference type="InterPro" id="IPR015245">
    <property type="entry name" value="Tap_RNA-bd"/>
</dbReference>
<feature type="domain" description="Nuclear RNA export factor Tap RNA-binding" evidence="4">
    <location>
        <begin position="97"/>
        <end position="174"/>
    </location>
</feature>
<evidence type="ECO:0000313" key="7">
    <source>
        <dbReference type="Proteomes" id="UP001432322"/>
    </source>
</evidence>
<proteinExistence type="predicted"/>
<keyword evidence="2" id="KW-0677">Repeat</keyword>
<accession>A0AAV5VLX9</accession>